<feature type="domain" description="Solute-binding protein family 5" evidence="5">
    <location>
        <begin position="1"/>
        <end position="152"/>
    </location>
</feature>
<evidence type="ECO:0000256" key="2">
    <source>
        <dbReference type="ARBA" id="ARBA00005695"/>
    </source>
</evidence>
<organism evidence="6">
    <name type="scientific">Menopon gallinae</name>
    <name type="common">poultry shaft louse</name>
    <dbReference type="NCBI Taxonomy" id="328185"/>
    <lineage>
        <taxon>Eukaryota</taxon>
        <taxon>Metazoa</taxon>
        <taxon>Ecdysozoa</taxon>
        <taxon>Arthropoda</taxon>
        <taxon>Hexapoda</taxon>
        <taxon>Insecta</taxon>
        <taxon>Pterygota</taxon>
        <taxon>Neoptera</taxon>
        <taxon>Paraneoptera</taxon>
        <taxon>Psocodea</taxon>
        <taxon>Troctomorpha</taxon>
        <taxon>Phthiraptera</taxon>
        <taxon>Amblycera</taxon>
        <taxon>Menoponidae</taxon>
        <taxon>Menopon</taxon>
    </lineage>
</organism>
<accession>A0AAW2H683</accession>
<comment type="subcellular location">
    <subcellularLocation>
        <location evidence="1">Cell envelope</location>
    </subcellularLocation>
</comment>
<dbReference type="AlphaFoldDB" id="A0AAW2H683"/>
<dbReference type="SUPFAM" id="SSF53850">
    <property type="entry name" value="Periplasmic binding protein-like II"/>
    <property type="match status" value="1"/>
</dbReference>
<dbReference type="InterPro" id="IPR000914">
    <property type="entry name" value="SBP_5_dom"/>
</dbReference>
<dbReference type="PANTHER" id="PTHR30290">
    <property type="entry name" value="PERIPLASMIC BINDING COMPONENT OF ABC TRANSPORTER"/>
    <property type="match status" value="1"/>
</dbReference>
<reference evidence="6" key="1">
    <citation type="journal article" date="2024" name="Gigascience">
        <title>Chromosome-level genome of the poultry shaft louse Menopon gallinae provides insight into the host-switching and adaptive evolution of parasitic lice.</title>
        <authorList>
            <person name="Xu Y."/>
            <person name="Ma L."/>
            <person name="Liu S."/>
            <person name="Liang Y."/>
            <person name="Liu Q."/>
            <person name="He Z."/>
            <person name="Tian L."/>
            <person name="Duan Y."/>
            <person name="Cai W."/>
            <person name="Li H."/>
            <person name="Song F."/>
        </authorList>
    </citation>
    <scope>NUCLEOTIDE SEQUENCE</scope>
    <source>
        <strain evidence="6">Cailab_2023a</strain>
    </source>
</reference>
<keyword evidence="3" id="KW-0813">Transport</keyword>
<dbReference type="Gene3D" id="3.40.190.10">
    <property type="entry name" value="Periplasmic binding protein-like II"/>
    <property type="match status" value="1"/>
</dbReference>
<evidence type="ECO:0000313" key="6">
    <source>
        <dbReference type="EMBL" id="KAL0263836.1"/>
    </source>
</evidence>
<dbReference type="Pfam" id="PF00496">
    <property type="entry name" value="SBP_bac_5"/>
    <property type="match status" value="1"/>
</dbReference>
<sequence>MFQDPRVALALNMAIDRDFITQKVLKSPEIPVTYSLVPQGIKGYTAFTPEWASWSMDKRIAEAKKLLEEAGYTESNPLSFTISYNTLESNKIIAVAIAAMWKRLGVKAQLFNKEVAVHYADMLSGKYEIGRGAWVADYVDPSSFIMLFTTLQASSTKEAMQNYKEAEQILLKTNAIIPLYNYVAKTLVKPWVKGYESNNMDLHRIKYMSISH</sequence>
<evidence type="ECO:0000259" key="5">
    <source>
        <dbReference type="Pfam" id="PF00496"/>
    </source>
</evidence>
<dbReference type="PANTHER" id="PTHR30290:SF10">
    <property type="entry name" value="PERIPLASMIC OLIGOPEPTIDE-BINDING PROTEIN-RELATED"/>
    <property type="match status" value="1"/>
</dbReference>
<dbReference type="InterPro" id="IPR039424">
    <property type="entry name" value="SBP_5"/>
</dbReference>
<evidence type="ECO:0000256" key="3">
    <source>
        <dbReference type="ARBA" id="ARBA00022448"/>
    </source>
</evidence>
<dbReference type="GO" id="GO:0015833">
    <property type="term" value="P:peptide transport"/>
    <property type="evidence" value="ECO:0007669"/>
    <property type="project" value="TreeGrafter"/>
</dbReference>
<dbReference type="GO" id="GO:1904680">
    <property type="term" value="F:peptide transmembrane transporter activity"/>
    <property type="evidence" value="ECO:0007669"/>
    <property type="project" value="TreeGrafter"/>
</dbReference>
<evidence type="ECO:0000256" key="1">
    <source>
        <dbReference type="ARBA" id="ARBA00004196"/>
    </source>
</evidence>
<comment type="caution">
    <text evidence="6">The sequence shown here is derived from an EMBL/GenBank/DDBJ whole genome shotgun (WGS) entry which is preliminary data.</text>
</comment>
<proteinExistence type="inferred from homology"/>
<name>A0AAW2H683_9NEOP</name>
<gene>
    <name evidence="6" type="ORF">PYX00_011137</name>
</gene>
<dbReference type="EMBL" id="JARGDH010000093">
    <property type="protein sequence ID" value="KAL0263836.1"/>
    <property type="molecule type" value="Genomic_DNA"/>
</dbReference>
<protein>
    <recommendedName>
        <fullName evidence="5">Solute-binding protein family 5 domain-containing protein</fullName>
    </recommendedName>
</protein>
<keyword evidence="4" id="KW-0732">Signal</keyword>
<evidence type="ECO:0000256" key="4">
    <source>
        <dbReference type="ARBA" id="ARBA00022729"/>
    </source>
</evidence>
<dbReference type="Gene3D" id="3.10.105.10">
    <property type="entry name" value="Dipeptide-binding Protein, Domain 3"/>
    <property type="match status" value="2"/>
</dbReference>
<comment type="similarity">
    <text evidence="2">Belongs to the bacterial solute-binding protein 5 family.</text>
</comment>